<dbReference type="Proteomes" id="UP000070612">
    <property type="component" value="Unassembled WGS sequence"/>
</dbReference>
<dbReference type="EMBL" id="LGTW01000027">
    <property type="protein sequence ID" value="KWX20434.1"/>
    <property type="molecule type" value="Genomic_DNA"/>
</dbReference>
<sequence length="548" mass="60576">MLTDEYWTSKTCWYSPDLDVEDVAAILGLQASTMRQYVARGQLDGFPEPLIRGRSNGWSLDQIFQFIDAYRPGLRHRIPRLYCLPGPINPAVFLRGEEVEIEYGPRTPVRFGVHFWQPSDRRGEIAVAYPASLDQAGWGFAPKLLAHKALDRATAVVLVTNEVQMTPQHDWQAAIGVLDRHDVALPKNAPRHPVGEPGQPEVVVPELGWYDLANLLRTDVPWWPPALRDIAQIVRWYPGAPRQRIRIQDRDYNEMMLRDIASHCPPADAEAAIALADRVNRLVEDRWYRTYATNPHLPVGEERERPGLVQAAEAEFRIPIPEVPSRADLAWLLHLQIDDAVVADNAIGILQSSGICDAFLASVVLIGENAGPLAKEWLAAAAPVEPAQARNELGFAFARAHSTRFAPADRWLKHPQDPNTWIIAARSGTAVATVGTTVPASGQLVEFELGPFGGFFRDSTGQVWPLPYPRTGGYSSGHDGTGPADLVATVMALRDDAATDIATVAIPRNYRSLPLWHHVIATDTPFHVSKSELAGICARPISEHKSSQ</sequence>
<keyword evidence="2" id="KW-1185">Reference proteome</keyword>
<organism evidence="1 2">
    <name type="scientific">Mycolicibacterium wolinskyi</name>
    <dbReference type="NCBI Taxonomy" id="59750"/>
    <lineage>
        <taxon>Bacteria</taxon>
        <taxon>Bacillati</taxon>
        <taxon>Actinomycetota</taxon>
        <taxon>Actinomycetes</taxon>
        <taxon>Mycobacteriales</taxon>
        <taxon>Mycobacteriaceae</taxon>
        <taxon>Mycolicibacterium</taxon>
    </lineage>
</organism>
<comment type="caution">
    <text evidence="1">The sequence shown here is derived from an EMBL/GenBank/DDBJ whole genome shotgun (WGS) entry which is preliminary data.</text>
</comment>
<gene>
    <name evidence="1" type="ORF">AFM11_30065</name>
</gene>
<accession>A0A132PDQ8</accession>
<proteinExistence type="predicted"/>
<dbReference type="AlphaFoldDB" id="A0A132PDQ8"/>
<dbReference type="PATRIC" id="fig|59750.3.peg.3907"/>
<reference evidence="1 2" key="1">
    <citation type="submission" date="2015-07" db="EMBL/GenBank/DDBJ databases">
        <title>A draft genome sequence of Mycobacterium wolinskyi.</title>
        <authorList>
            <person name="de Man T.J."/>
            <person name="Perry K.A."/>
            <person name="Coulliette A.D."/>
            <person name="Jensen B."/>
            <person name="Toney N.C."/>
            <person name="Limbago B.M."/>
            <person name="Noble-Wang J."/>
        </authorList>
    </citation>
    <scope>NUCLEOTIDE SEQUENCE [LARGE SCALE GENOMIC DNA]</scope>
    <source>
        <strain evidence="1 2">CDC_01</strain>
    </source>
</reference>
<evidence type="ECO:0000313" key="1">
    <source>
        <dbReference type="EMBL" id="KWX20434.1"/>
    </source>
</evidence>
<evidence type="ECO:0000313" key="2">
    <source>
        <dbReference type="Proteomes" id="UP000070612"/>
    </source>
</evidence>
<protein>
    <submittedName>
        <fullName evidence="1">Uncharacterized protein</fullName>
    </submittedName>
</protein>
<name>A0A132PDQ8_9MYCO</name>